<accession>K4R3I7</accession>
<name>K4R3I7_STRDJ</name>
<dbReference type="eggNOG" id="COG0454">
    <property type="taxonomic scope" value="Bacteria"/>
</dbReference>
<reference evidence="1 2" key="1">
    <citation type="journal article" date="2012" name="J. Bacteriol.">
        <title>Genome sequence of the bacterium Streptomyces davawensis JCM 4913 and heterologous production of the unique antibiotic roseoflavin.</title>
        <authorList>
            <person name="Jankowitsch F."/>
            <person name="Schwarz J."/>
            <person name="Ruckert C."/>
            <person name="Gust B."/>
            <person name="Szczepanowski R."/>
            <person name="Blom J."/>
            <person name="Pelzer S."/>
            <person name="Kalinowski J."/>
            <person name="Mack M."/>
        </authorList>
    </citation>
    <scope>NUCLEOTIDE SEQUENCE [LARGE SCALE GENOMIC DNA]</scope>
    <source>
        <strain evidence="2">DSM 101723 / JCM 4913 / KCC S-0913 / 768</strain>
    </source>
</reference>
<dbReference type="Gene3D" id="3.40.630.30">
    <property type="match status" value="1"/>
</dbReference>
<organism evidence="1 2">
    <name type="scientific">Streptomyces davaonensis (strain DSM 101723 / JCM 4913 / KCC S-0913 / 768)</name>
    <dbReference type="NCBI Taxonomy" id="1214101"/>
    <lineage>
        <taxon>Bacteria</taxon>
        <taxon>Bacillati</taxon>
        <taxon>Actinomycetota</taxon>
        <taxon>Actinomycetes</taxon>
        <taxon>Kitasatosporales</taxon>
        <taxon>Streptomycetaceae</taxon>
        <taxon>Streptomyces</taxon>
    </lineage>
</organism>
<gene>
    <name evidence="1" type="ORF">BN159_2880</name>
</gene>
<sequence length="80" mass="8427">MWGTAIDTGRMTFLLRTAHTADLTPAELAAVRALSDDAFDGDFADEDWEHCLGGMHALVEAVAVRADARRTGLGPDGVGA</sequence>
<dbReference type="InterPro" id="IPR016181">
    <property type="entry name" value="Acyl_CoA_acyltransferase"/>
</dbReference>
<proteinExistence type="predicted"/>
<evidence type="ECO:0000313" key="2">
    <source>
        <dbReference type="Proteomes" id="UP000008043"/>
    </source>
</evidence>
<dbReference type="AlphaFoldDB" id="K4R3I7"/>
<dbReference type="PATRIC" id="fig|1214101.3.peg.2920"/>
<dbReference type="STRING" id="1214101.BN159_2880"/>
<dbReference type="HOGENOM" id="CLU_2588109_0_0_11"/>
<dbReference type="SUPFAM" id="SSF55729">
    <property type="entry name" value="Acyl-CoA N-acyltransferases (Nat)"/>
    <property type="match status" value="1"/>
</dbReference>
<evidence type="ECO:0000313" key="1">
    <source>
        <dbReference type="EMBL" id="CCK27259.1"/>
    </source>
</evidence>
<dbReference type="KEGG" id="sdv:BN159_2880"/>
<dbReference type="EMBL" id="HE971709">
    <property type="protein sequence ID" value="CCK27259.1"/>
    <property type="molecule type" value="Genomic_DNA"/>
</dbReference>
<protein>
    <submittedName>
        <fullName evidence="1">Uncharacterized protein</fullName>
    </submittedName>
</protein>
<dbReference type="Proteomes" id="UP000008043">
    <property type="component" value="Chromosome"/>
</dbReference>
<keyword evidence="2" id="KW-1185">Reference proteome</keyword>